<dbReference type="InterPro" id="IPR011009">
    <property type="entry name" value="Kinase-like_dom_sf"/>
</dbReference>
<dbReference type="eggNOG" id="KOG0594">
    <property type="taxonomic scope" value="Eukaryota"/>
</dbReference>
<gene>
    <name evidence="2" type="ORF">COCSUDRAFT_14240</name>
</gene>
<dbReference type="PANTHER" id="PTHR46699">
    <property type="entry name" value="SERINE/THREONINE-PROTEIN KINASE STN8, CHLOROPLASTIC-RELATED"/>
    <property type="match status" value="1"/>
</dbReference>
<protein>
    <submittedName>
        <fullName evidence="2">Kinase-like protein</fullName>
    </submittedName>
</protein>
<evidence type="ECO:0000313" key="3">
    <source>
        <dbReference type="Proteomes" id="UP000007264"/>
    </source>
</evidence>
<dbReference type="Gene3D" id="1.10.510.10">
    <property type="entry name" value="Transferase(Phosphotransferase) domain 1"/>
    <property type="match status" value="1"/>
</dbReference>
<dbReference type="CDD" id="cd14013">
    <property type="entry name" value="STKc_SNT7_plant"/>
    <property type="match status" value="1"/>
</dbReference>
<dbReference type="Gene3D" id="3.30.200.20">
    <property type="entry name" value="Phosphorylase Kinase, domain 1"/>
    <property type="match status" value="1"/>
</dbReference>
<keyword evidence="3" id="KW-1185">Reference proteome</keyword>
<dbReference type="InterPro" id="IPR000719">
    <property type="entry name" value="Prot_kinase_dom"/>
</dbReference>
<reference evidence="2 3" key="1">
    <citation type="journal article" date="2012" name="Genome Biol.">
        <title>The genome of the polar eukaryotic microalga coccomyxa subellipsoidea reveals traits of cold adaptation.</title>
        <authorList>
            <person name="Blanc G."/>
            <person name="Agarkova I."/>
            <person name="Grimwood J."/>
            <person name="Kuo A."/>
            <person name="Brueggeman A."/>
            <person name="Dunigan D."/>
            <person name="Gurnon J."/>
            <person name="Ladunga I."/>
            <person name="Lindquist E."/>
            <person name="Lucas S."/>
            <person name="Pangilinan J."/>
            <person name="Proschold T."/>
            <person name="Salamov A."/>
            <person name="Schmutz J."/>
            <person name="Weeks D."/>
            <person name="Yamada T."/>
            <person name="Claverie J.M."/>
            <person name="Grigoriev I."/>
            <person name="Van Etten J."/>
            <person name="Lomsadze A."/>
            <person name="Borodovsky M."/>
        </authorList>
    </citation>
    <scope>NUCLEOTIDE SEQUENCE [LARGE SCALE GENOMIC DNA]</scope>
    <source>
        <strain evidence="2 3">C-169</strain>
    </source>
</reference>
<dbReference type="EMBL" id="AGSI01000005">
    <property type="protein sequence ID" value="EIE24576.1"/>
    <property type="molecule type" value="Genomic_DNA"/>
</dbReference>
<dbReference type="AlphaFoldDB" id="I0Z1Q7"/>
<sequence>MDHLFFAYERVVMPCHNMNCGDVVHRSTLDPVLRLEQRGVTPQGVALVSAVIAYLFAKPGVLAGAIDYYILDKFQRLTNTKTYTKENIRLGKKLATGGFGTVYRADLVDDEEPGEPRPVVVKKAKEFGEAEVWMNERLMRAAPSCFARFITAFEDGNRQNSGKPPLWLVWQYEGDFTLYDLMQKKDWPYNLEPVLFGRELNLPRSPRRRWITLRVIMQQIMEALQACHATGIVHRDVKPQNVILSDPDRRAKLIDLGAAADLRIGINYVPNEFLLDPRYAPPEQYIMSTQTPRAPPIPVAATLSPILWQLNNPDRFDMYSAGVMLLQACMPALRSDSALIAFRRKLEQCNYDMPAWRAQQERRNSREYTEGFAMLDLDDGAPWDLVCSLMQAAPRKRLSASAAAAHPALGGGITAALNSLSRRAGDAADRVRAL</sequence>
<dbReference type="OrthoDB" id="10252171at2759"/>
<accession>I0Z1Q7</accession>
<proteinExistence type="predicted"/>
<dbReference type="STRING" id="574566.I0Z1Q7"/>
<evidence type="ECO:0000313" key="2">
    <source>
        <dbReference type="EMBL" id="EIE24576.1"/>
    </source>
</evidence>
<dbReference type="Proteomes" id="UP000007264">
    <property type="component" value="Unassembled WGS sequence"/>
</dbReference>
<dbReference type="PANTHER" id="PTHR46699:SF4">
    <property type="entry name" value="SERINE_THREONINE-PROTEIN KINASE STN7, CHLOROPLASTIC"/>
    <property type="match status" value="1"/>
</dbReference>
<dbReference type="GO" id="GO:0004672">
    <property type="term" value="F:protein kinase activity"/>
    <property type="evidence" value="ECO:0007669"/>
    <property type="project" value="InterPro"/>
</dbReference>
<dbReference type="Pfam" id="PF00069">
    <property type="entry name" value="Pkinase"/>
    <property type="match status" value="1"/>
</dbReference>
<feature type="domain" description="Protein kinase" evidence="1">
    <location>
        <begin position="88"/>
        <end position="409"/>
    </location>
</feature>
<dbReference type="GO" id="GO:0005524">
    <property type="term" value="F:ATP binding"/>
    <property type="evidence" value="ECO:0007669"/>
    <property type="project" value="InterPro"/>
</dbReference>
<dbReference type="GeneID" id="17042578"/>
<evidence type="ECO:0000259" key="1">
    <source>
        <dbReference type="PROSITE" id="PS50011"/>
    </source>
</evidence>
<dbReference type="KEGG" id="csl:COCSUDRAFT_14240"/>
<organism evidence="2 3">
    <name type="scientific">Coccomyxa subellipsoidea (strain C-169)</name>
    <name type="common">Green microalga</name>
    <dbReference type="NCBI Taxonomy" id="574566"/>
    <lineage>
        <taxon>Eukaryota</taxon>
        <taxon>Viridiplantae</taxon>
        <taxon>Chlorophyta</taxon>
        <taxon>core chlorophytes</taxon>
        <taxon>Trebouxiophyceae</taxon>
        <taxon>Trebouxiophyceae incertae sedis</taxon>
        <taxon>Coccomyxaceae</taxon>
        <taxon>Coccomyxa</taxon>
        <taxon>Coccomyxa subellipsoidea</taxon>
    </lineage>
</organism>
<dbReference type="SMART" id="SM00220">
    <property type="entry name" value="S_TKc"/>
    <property type="match status" value="1"/>
</dbReference>
<name>I0Z1Q7_COCSC</name>
<comment type="caution">
    <text evidence="2">The sequence shown here is derived from an EMBL/GenBank/DDBJ whole genome shotgun (WGS) entry which is preliminary data.</text>
</comment>
<dbReference type="RefSeq" id="XP_005649120.1">
    <property type="nucleotide sequence ID" value="XM_005649063.1"/>
</dbReference>
<dbReference type="PROSITE" id="PS50011">
    <property type="entry name" value="PROTEIN_KINASE_DOM"/>
    <property type="match status" value="1"/>
</dbReference>
<dbReference type="InterPro" id="IPR008271">
    <property type="entry name" value="Ser/Thr_kinase_AS"/>
</dbReference>
<dbReference type="SUPFAM" id="SSF56112">
    <property type="entry name" value="Protein kinase-like (PK-like)"/>
    <property type="match status" value="1"/>
</dbReference>
<dbReference type="PROSITE" id="PS00108">
    <property type="entry name" value="PROTEIN_KINASE_ST"/>
    <property type="match status" value="1"/>
</dbReference>